<dbReference type="PANTHER" id="PTHR35894">
    <property type="entry name" value="GENERAL SECRETION PATHWAY PROTEIN A-RELATED"/>
    <property type="match status" value="1"/>
</dbReference>
<dbReference type="Proteomes" id="UP000546324">
    <property type="component" value="Unassembled WGS sequence"/>
</dbReference>
<proteinExistence type="predicted"/>
<comment type="caution">
    <text evidence="2">The sequence shown here is derived from an EMBL/GenBank/DDBJ whole genome shotgun (WGS) entry which is preliminary data.</text>
</comment>
<dbReference type="InterPro" id="IPR021228">
    <property type="entry name" value="BrxD"/>
</dbReference>
<dbReference type="Pfam" id="PF10923">
    <property type="entry name" value="BrxC_BrxD"/>
    <property type="match status" value="1"/>
</dbReference>
<name>A0A7X0G686_9ACTN</name>
<evidence type="ECO:0000313" key="2">
    <source>
        <dbReference type="EMBL" id="MBB6399442.1"/>
    </source>
</evidence>
<reference evidence="2 3" key="1">
    <citation type="submission" date="2020-08" db="EMBL/GenBank/DDBJ databases">
        <title>Sequencing the genomes of 1000 actinobacteria strains.</title>
        <authorList>
            <person name="Klenk H.-P."/>
        </authorList>
    </citation>
    <scope>NUCLEOTIDE SEQUENCE [LARGE SCALE GENOMIC DNA]</scope>
    <source>
        <strain evidence="2 3">DSM 43675</strain>
    </source>
</reference>
<feature type="compositionally biased region" description="Polar residues" evidence="1">
    <location>
        <begin position="1"/>
        <end position="19"/>
    </location>
</feature>
<dbReference type="InterPro" id="IPR052026">
    <property type="entry name" value="ExeA_AAA_ATPase_DNA-bind"/>
</dbReference>
<accession>A0A7X0G686</accession>
<dbReference type="PANTHER" id="PTHR35894:SF1">
    <property type="entry name" value="PHOSPHORIBULOKINASE _ URIDINE KINASE FAMILY"/>
    <property type="match status" value="1"/>
</dbReference>
<dbReference type="SUPFAM" id="SSF52540">
    <property type="entry name" value="P-loop containing nucleoside triphosphate hydrolases"/>
    <property type="match status" value="1"/>
</dbReference>
<dbReference type="AlphaFoldDB" id="A0A7X0G686"/>
<dbReference type="InterPro" id="IPR027417">
    <property type="entry name" value="P-loop_NTPase"/>
</dbReference>
<keyword evidence="3" id="KW-1185">Reference proteome</keyword>
<sequence>MNSSQSTGNQGTGRQSTGNPFPAAAVARRSALADDLVTVRTAAIREALSFADDYLAGWNADGAANAASGSVVAVVGEYGTGKTHLALELMLHISGAAGQDVRHLYLDAPADTFLALYKQRFLAELTKDELRERVQEYYADLVADSLTQSKLTDHAAQRLRDREVRAEEVIEQLGLMKSAFVQMLRERLRAITENDAFATALTLFLQPEFEHAVWEWLRGHVPDQALAERGITAAIDTDTAALEAIGVVAFLYGRQSRRFVVVIDELEKVLSWQHSPATDTARAFKKLLEVFGAARAFLVLSGLPDFLEALPEDVRQRIGCIVRPSALTPAETRQYILDSQERAGHPRELAPFTEAVTDYLVTLAGGNARTIVKLCHHGYRMARTAGTDVTRAMIREAARDQFQLATRDDVRAEIARVLDLGGWPFEAQAAPKGTGVRADFWVVHGEDGGGCAVLIADSLLGPKDASALAAQVEKVKAGREDRAALLVVNGYLAETAVPVLAGAGDRPPLVHSRRRFAEDFEAAIKGVMQRLEAAGQENELKVLHRRVERQGRQQSQILREIQSLGEERDEVRRVLGDLGRTQRQDTETLAASLNELVRLTRQGESGIAKTQTSNEAVTGLNNPTINGDVHMHFHGPADDPPEPVEPSFLPGEVDALFTGALDRLEELTPHEKIITSLFDDRADRPGSWSISDVTSDFLRVVGVWVMLRDTVAGFRNAIAAWFRAGPERYEDLRNLCRSYDMVVSLLSPRAIEELTRALGPSEQDDVRRVFLELGSQVYGAARLTTRNQGREEFI</sequence>
<gene>
    <name evidence="2" type="ORF">BKA00_006356</name>
</gene>
<dbReference type="RefSeq" id="WP_185031332.1">
    <property type="nucleotide sequence ID" value="NZ_JACHMQ010000001.1"/>
</dbReference>
<protein>
    <submittedName>
        <fullName evidence="2">Uncharacterized protein</fullName>
    </submittedName>
</protein>
<dbReference type="EMBL" id="JACHMQ010000001">
    <property type="protein sequence ID" value="MBB6399442.1"/>
    <property type="molecule type" value="Genomic_DNA"/>
</dbReference>
<evidence type="ECO:0000256" key="1">
    <source>
        <dbReference type="SAM" id="MobiDB-lite"/>
    </source>
</evidence>
<organism evidence="2 3">
    <name type="scientific">Actinomadura coerulea</name>
    <dbReference type="NCBI Taxonomy" id="46159"/>
    <lineage>
        <taxon>Bacteria</taxon>
        <taxon>Bacillati</taxon>
        <taxon>Actinomycetota</taxon>
        <taxon>Actinomycetes</taxon>
        <taxon>Streptosporangiales</taxon>
        <taxon>Thermomonosporaceae</taxon>
        <taxon>Actinomadura</taxon>
    </lineage>
</organism>
<feature type="region of interest" description="Disordered" evidence="1">
    <location>
        <begin position="1"/>
        <end position="20"/>
    </location>
</feature>
<evidence type="ECO:0000313" key="3">
    <source>
        <dbReference type="Proteomes" id="UP000546324"/>
    </source>
</evidence>